<evidence type="ECO:0000313" key="1">
    <source>
        <dbReference type="EMBL" id="KAK4013300.1"/>
    </source>
</evidence>
<keyword evidence="2" id="KW-1185">Reference proteome</keyword>
<proteinExistence type="predicted"/>
<accession>A0ABQ9ZL45</accession>
<reference evidence="1 2" key="1">
    <citation type="journal article" date="2023" name="Nucleic Acids Res.">
        <title>The hologenome of Daphnia magna reveals possible DNA methylation and microbiome-mediated evolution of the host genome.</title>
        <authorList>
            <person name="Chaturvedi A."/>
            <person name="Li X."/>
            <person name="Dhandapani V."/>
            <person name="Marshall H."/>
            <person name="Kissane S."/>
            <person name="Cuenca-Cambronero M."/>
            <person name="Asole G."/>
            <person name="Calvet F."/>
            <person name="Ruiz-Romero M."/>
            <person name="Marangio P."/>
            <person name="Guigo R."/>
            <person name="Rago D."/>
            <person name="Mirbahai L."/>
            <person name="Eastwood N."/>
            <person name="Colbourne J.K."/>
            <person name="Zhou J."/>
            <person name="Mallon E."/>
            <person name="Orsini L."/>
        </authorList>
    </citation>
    <scope>NUCLEOTIDE SEQUENCE [LARGE SCALE GENOMIC DNA]</scope>
    <source>
        <strain evidence="1">LRV0_1</strain>
    </source>
</reference>
<dbReference type="Proteomes" id="UP001234178">
    <property type="component" value="Unassembled WGS sequence"/>
</dbReference>
<gene>
    <name evidence="1" type="ORF">OUZ56_025534</name>
</gene>
<name>A0ABQ9ZL45_9CRUS</name>
<sequence length="74" mass="8431">MVNKTGDLGKNRVDIIIYWNSGKLILGTLLTENERTIANSDVRSVEATEKRLFYPTTTALSDIVHRLLKVKENR</sequence>
<organism evidence="1 2">
    <name type="scientific">Daphnia magna</name>
    <dbReference type="NCBI Taxonomy" id="35525"/>
    <lineage>
        <taxon>Eukaryota</taxon>
        <taxon>Metazoa</taxon>
        <taxon>Ecdysozoa</taxon>
        <taxon>Arthropoda</taxon>
        <taxon>Crustacea</taxon>
        <taxon>Branchiopoda</taxon>
        <taxon>Diplostraca</taxon>
        <taxon>Cladocera</taxon>
        <taxon>Anomopoda</taxon>
        <taxon>Daphniidae</taxon>
        <taxon>Daphnia</taxon>
    </lineage>
</organism>
<dbReference type="EMBL" id="JAOYFB010000004">
    <property type="protein sequence ID" value="KAK4013300.1"/>
    <property type="molecule type" value="Genomic_DNA"/>
</dbReference>
<protein>
    <submittedName>
        <fullName evidence="1">Uncharacterized protein</fullName>
    </submittedName>
</protein>
<evidence type="ECO:0000313" key="2">
    <source>
        <dbReference type="Proteomes" id="UP001234178"/>
    </source>
</evidence>
<comment type="caution">
    <text evidence="1">The sequence shown here is derived from an EMBL/GenBank/DDBJ whole genome shotgun (WGS) entry which is preliminary data.</text>
</comment>